<dbReference type="PANTHER" id="PTHR10073:SF12">
    <property type="entry name" value="DNA MISMATCH REPAIR PROTEIN MLH1"/>
    <property type="match status" value="1"/>
</dbReference>
<proteinExistence type="inferred from homology"/>
<dbReference type="Gene3D" id="3.30.565.10">
    <property type="entry name" value="Histidine kinase-like ATPase, C-terminal domain"/>
    <property type="match status" value="1"/>
</dbReference>
<gene>
    <name evidence="7" type="ORF">AV274_3542</name>
</gene>
<organism evidence="7 8">
    <name type="scientific">Blastocystis sp. subtype 1 (strain ATCC 50177 / NandII)</name>
    <dbReference type="NCBI Taxonomy" id="478820"/>
    <lineage>
        <taxon>Eukaryota</taxon>
        <taxon>Sar</taxon>
        <taxon>Stramenopiles</taxon>
        <taxon>Bigyra</taxon>
        <taxon>Opalozoa</taxon>
        <taxon>Opalinata</taxon>
        <taxon>Blastocystidae</taxon>
        <taxon>Blastocystis</taxon>
    </lineage>
</organism>
<dbReference type="InterPro" id="IPR013507">
    <property type="entry name" value="DNA_mismatch_S5_2-like"/>
</dbReference>
<dbReference type="InterPro" id="IPR038973">
    <property type="entry name" value="MutL/Mlh/Pms-like"/>
</dbReference>
<keyword evidence="3" id="KW-0227">DNA damage</keyword>
<dbReference type="SUPFAM" id="SSF54211">
    <property type="entry name" value="Ribosomal protein S5 domain 2-like"/>
    <property type="match status" value="1"/>
</dbReference>
<feature type="domain" description="DNA mismatch repair protein S5" evidence="6">
    <location>
        <begin position="218"/>
        <end position="350"/>
    </location>
</feature>
<keyword evidence="4" id="KW-0234">DNA repair</keyword>
<dbReference type="EMBL" id="LXWW01000210">
    <property type="protein sequence ID" value="OAO14837.1"/>
    <property type="molecule type" value="Genomic_DNA"/>
</dbReference>
<dbReference type="InterPro" id="IPR020568">
    <property type="entry name" value="Ribosomal_Su5_D2-typ_SF"/>
</dbReference>
<dbReference type="SUPFAM" id="SSF55874">
    <property type="entry name" value="ATPase domain of HSP90 chaperone/DNA topoisomerase II/histidine kinase"/>
    <property type="match status" value="1"/>
</dbReference>
<dbReference type="GO" id="GO:0005524">
    <property type="term" value="F:ATP binding"/>
    <property type="evidence" value="ECO:0007669"/>
    <property type="project" value="InterPro"/>
</dbReference>
<dbReference type="GO" id="GO:0006298">
    <property type="term" value="P:mismatch repair"/>
    <property type="evidence" value="ECO:0007669"/>
    <property type="project" value="InterPro"/>
</dbReference>
<dbReference type="PROSITE" id="PS00058">
    <property type="entry name" value="DNA_MISMATCH_REPAIR_1"/>
    <property type="match status" value="1"/>
</dbReference>
<accession>A0A196SFB3</accession>
<keyword evidence="5" id="KW-0539">Nucleus</keyword>
<dbReference type="CDD" id="cd00782">
    <property type="entry name" value="MutL_Trans"/>
    <property type="match status" value="1"/>
</dbReference>
<dbReference type="Gene3D" id="3.30.230.10">
    <property type="match status" value="1"/>
</dbReference>
<dbReference type="OrthoDB" id="10254304at2759"/>
<comment type="subcellular location">
    <subcellularLocation>
        <location evidence="1">Nucleus</location>
    </subcellularLocation>
</comment>
<dbReference type="InterPro" id="IPR014762">
    <property type="entry name" value="DNA_mismatch_repair_CS"/>
</dbReference>
<evidence type="ECO:0000256" key="4">
    <source>
        <dbReference type="ARBA" id="ARBA00023204"/>
    </source>
</evidence>
<dbReference type="STRING" id="478820.A0A196SFB3"/>
<dbReference type="InterPro" id="IPR014721">
    <property type="entry name" value="Ribsml_uS5_D2-typ_fold_subgr"/>
</dbReference>
<dbReference type="GO" id="GO:0032389">
    <property type="term" value="C:MutLalpha complex"/>
    <property type="evidence" value="ECO:0007669"/>
    <property type="project" value="TreeGrafter"/>
</dbReference>
<comment type="caution">
    <text evidence="7">The sequence shown here is derived from an EMBL/GenBank/DDBJ whole genome shotgun (WGS) entry which is preliminary data.</text>
</comment>
<evidence type="ECO:0000313" key="7">
    <source>
        <dbReference type="EMBL" id="OAO14837.1"/>
    </source>
</evidence>
<evidence type="ECO:0000259" key="6">
    <source>
        <dbReference type="SMART" id="SM01340"/>
    </source>
</evidence>
<reference evidence="7 8" key="1">
    <citation type="submission" date="2016-05" db="EMBL/GenBank/DDBJ databases">
        <title>Nuclear genome of Blastocystis sp. subtype 1 NandII.</title>
        <authorList>
            <person name="Gentekaki E."/>
            <person name="Curtis B."/>
            <person name="Stairs C."/>
            <person name="Eme L."/>
            <person name="Herman E."/>
            <person name="Klimes V."/>
            <person name="Arias M.C."/>
            <person name="Elias M."/>
            <person name="Hilliou F."/>
            <person name="Klute M."/>
            <person name="Malik S.-B."/>
            <person name="Pightling A."/>
            <person name="Rachubinski R."/>
            <person name="Salas D."/>
            <person name="Schlacht A."/>
            <person name="Suga H."/>
            <person name="Archibald J."/>
            <person name="Ball S.G."/>
            <person name="Clark G."/>
            <person name="Dacks J."/>
            <person name="Van Der Giezen M."/>
            <person name="Tsaousis A."/>
            <person name="Roger A."/>
        </authorList>
    </citation>
    <scope>NUCLEOTIDE SEQUENCE [LARGE SCALE GENOMIC DNA]</scope>
    <source>
        <strain evidence="8">ATCC 50177 / NandII</strain>
    </source>
</reference>
<dbReference type="Pfam" id="PF13589">
    <property type="entry name" value="HATPase_c_3"/>
    <property type="match status" value="1"/>
</dbReference>
<dbReference type="GO" id="GO:0030983">
    <property type="term" value="F:mismatched DNA binding"/>
    <property type="evidence" value="ECO:0007669"/>
    <property type="project" value="InterPro"/>
</dbReference>
<dbReference type="PANTHER" id="PTHR10073">
    <property type="entry name" value="DNA MISMATCH REPAIR PROTEIN MLH, PMS, MUTL"/>
    <property type="match status" value="1"/>
</dbReference>
<dbReference type="InterPro" id="IPR002099">
    <property type="entry name" value="MutL/Mlh/PMS"/>
</dbReference>
<protein>
    <submittedName>
        <fullName evidence="7">MLH1, DNA mismatch repair protein</fullName>
    </submittedName>
</protein>
<evidence type="ECO:0000313" key="8">
    <source>
        <dbReference type="Proteomes" id="UP000078348"/>
    </source>
</evidence>
<dbReference type="CDD" id="cd16926">
    <property type="entry name" value="HATPase_MutL-MLH-PMS-like"/>
    <property type="match status" value="1"/>
</dbReference>
<evidence type="ECO:0000256" key="3">
    <source>
        <dbReference type="ARBA" id="ARBA00022763"/>
    </source>
</evidence>
<keyword evidence="8" id="KW-1185">Reference proteome</keyword>
<dbReference type="NCBIfam" id="TIGR00585">
    <property type="entry name" value="mutl"/>
    <property type="match status" value="1"/>
</dbReference>
<dbReference type="Proteomes" id="UP000078348">
    <property type="component" value="Unassembled WGS sequence"/>
</dbReference>
<dbReference type="InterPro" id="IPR032189">
    <property type="entry name" value="Mlh1_C"/>
</dbReference>
<dbReference type="AlphaFoldDB" id="A0A196SFB3"/>
<dbReference type="GO" id="GO:0016887">
    <property type="term" value="F:ATP hydrolysis activity"/>
    <property type="evidence" value="ECO:0007669"/>
    <property type="project" value="InterPro"/>
</dbReference>
<dbReference type="FunFam" id="3.30.565.10:FF:000003">
    <property type="entry name" value="DNA mismatch repair endonuclease MutL"/>
    <property type="match status" value="1"/>
</dbReference>
<dbReference type="SMART" id="SM01340">
    <property type="entry name" value="DNA_mis_repair"/>
    <property type="match status" value="1"/>
</dbReference>
<name>A0A196SFB3_BLAHN</name>
<dbReference type="GO" id="GO:0140664">
    <property type="term" value="F:ATP-dependent DNA damage sensor activity"/>
    <property type="evidence" value="ECO:0007669"/>
    <property type="project" value="InterPro"/>
</dbReference>
<comment type="similarity">
    <text evidence="2">Belongs to the DNA mismatch repair MutL/HexB family.</text>
</comment>
<sequence>MSKDQHIKRLNEDVVNKIAAGEVVMRPGAALKEMVENSIDAHATNIVVSLSKGGMKQMQIQDNGDGILKDDLPILCERYTTSKLRQLDDLNSLVTFGFRGEALASISTVSHVMVITKREDEVCGWKARYNGNVLVDGKIEPTAALKGTSIVVDDLFYNIPLRQSMYSQKEADETKYIISLMQIFSIYYTPKGIAFTLKEVPNRTLFKSQPASSLLDSISNVIGASIRPTLKEVHIDVEPDVECPFSADLVFSPKSPVSVSPSLSFILFVNGRCIQHTRIKLGIRRVLEQYYYCSDTNAKSRNQNTFCFLSVWLDASLVDVNVHPNKREVCFLDEDYVVRRIVDQVEAAIEQAVSTQSIGGVLSTRTPEKQRKKVRVDYSQRTIHFGSVESSPAKEKESCCVPSQTSEAERANSAAFTPSKQAHSMLSDYVNETPYKPTREDLQLDSVLALCQEVKRAGELCTHEHDVLQKSVFISCLNDCLLSAVQYENTLLLLRNGPLEEFFYQLIIFNFGCFYKIRFMEKEIDVKQCIQMALDAKKEAGAVDAAALSTLSSFAQMLKDYFSISFETAPDGRLLLRSLPLLLVDFEPFYGYLPLFLYRLGVEVSYSDEQTCLYRIAKELAQFYAYLPTSGETEETEGALYPQLKRQMIVSDRLWSSGTIQLMASTDRLYRVFERC</sequence>
<dbReference type="Pfam" id="PF01119">
    <property type="entry name" value="DNA_mis_repair"/>
    <property type="match status" value="1"/>
</dbReference>
<evidence type="ECO:0000256" key="2">
    <source>
        <dbReference type="ARBA" id="ARBA00006082"/>
    </source>
</evidence>
<dbReference type="Pfam" id="PF16413">
    <property type="entry name" value="Mlh1_C"/>
    <property type="match status" value="1"/>
</dbReference>
<evidence type="ECO:0000256" key="1">
    <source>
        <dbReference type="ARBA" id="ARBA00004123"/>
    </source>
</evidence>
<dbReference type="InterPro" id="IPR036890">
    <property type="entry name" value="HATPase_C_sf"/>
</dbReference>
<evidence type="ECO:0000256" key="5">
    <source>
        <dbReference type="ARBA" id="ARBA00023242"/>
    </source>
</evidence>